<gene>
    <name evidence="3" type="ORF">C7459_10272</name>
</gene>
<keyword evidence="1" id="KW-0812">Transmembrane</keyword>
<evidence type="ECO:0000313" key="4">
    <source>
        <dbReference type="Proteomes" id="UP000245634"/>
    </source>
</evidence>
<evidence type="ECO:0000313" key="3">
    <source>
        <dbReference type="EMBL" id="PWK15832.1"/>
    </source>
</evidence>
<keyword evidence="4" id="KW-1185">Reference proteome</keyword>
<reference evidence="3 4" key="1">
    <citation type="submission" date="2018-05" db="EMBL/GenBank/DDBJ databases">
        <title>Genomic Encyclopedia of Type Strains, Phase IV (KMG-IV): sequencing the most valuable type-strain genomes for metagenomic binning, comparative biology and taxonomic classification.</title>
        <authorList>
            <person name="Goeker M."/>
        </authorList>
    </citation>
    <scope>NUCLEOTIDE SEQUENCE [LARGE SCALE GENOMIC DNA]</scope>
    <source>
        <strain evidence="3 4">DSM 18773</strain>
    </source>
</reference>
<proteinExistence type="predicted"/>
<feature type="domain" description="DUF4097" evidence="2">
    <location>
        <begin position="113"/>
        <end position="274"/>
    </location>
</feature>
<dbReference type="Proteomes" id="UP000245634">
    <property type="component" value="Unassembled WGS sequence"/>
</dbReference>
<keyword evidence="1" id="KW-0472">Membrane</keyword>
<comment type="caution">
    <text evidence="3">The sequence shown here is derived from an EMBL/GenBank/DDBJ whole genome shotgun (WGS) entry which is preliminary data.</text>
</comment>
<sequence length="277" mass="29920">MRAKTSIGIAFIVAGVVALIGVGVTYFQPQQMIVNGIGEAVGEVSFGKSTEIESGDLDVDFTTVKKLVVDNPIGRIHVVGTSDTQAWKLHYAKGIYGLSNDRARQNVQEYKVDVKQDGDVVKIKTTYNVSNLNFSNLYVDLELFVPAELAVELENNVGEIETQNLLGTVNVKSDVGAVHIDGFKGVVAASSRTGSLDVRGGQEIKEIDLETNVGKVSITLPEDARLKVDAQTNIGRIENDFDLPESDRHQVHANIGDGSLGKVRLKTNTGAIEINKQ</sequence>
<dbReference type="EMBL" id="QGGL01000002">
    <property type="protein sequence ID" value="PWK15832.1"/>
    <property type="molecule type" value="Genomic_DNA"/>
</dbReference>
<dbReference type="OrthoDB" id="2380427at2"/>
<dbReference type="InterPro" id="IPR025164">
    <property type="entry name" value="Toastrack_DUF4097"/>
</dbReference>
<dbReference type="Pfam" id="PF13349">
    <property type="entry name" value="DUF4097"/>
    <property type="match status" value="1"/>
</dbReference>
<organism evidence="3 4">
    <name type="scientific">Tumebacillus permanentifrigoris</name>
    <dbReference type="NCBI Taxonomy" id="378543"/>
    <lineage>
        <taxon>Bacteria</taxon>
        <taxon>Bacillati</taxon>
        <taxon>Bacillota</taxon>
        <taxon>Bacilli</taxon>
        <taxon>Bacillales</taxon>
        <taxon>Alicyclobacillaceae</taxon>
        <taxon>Tumebacillus</taxon>
    </lineage>
</organism>
<dbReference type="RefSeq" id="WP_109686068.1">
    <property type="nucleotide sequence ID" value="NZ_QGGL01000002.1"/>
</dbReference>
<accession>A0A316DE73</accession>
<dbReference type="AlphaFoldDB" id="A0A316DE73"/>
<evidence type="ECO:0000256" key="1">
    <source>
        <dbReference type="SAM" id="Phobius"/>
    </source>
</evidence>
<feature type="transmembrane region" description="Helical" evidence="1">
    <location>
        <begin position="7"/>
        <end position="27"/>
    </location>
</feature>
<evidence type="ECO:0000259" key="2">
    <source>
        <dbReference type="Pfam" id="PF13349"/>
    </source>
</evidence>
<name>A0A316DE73_9BACL</name>
<protein>
    <submittedName>
        <fullName evidence="3">Putative adhesin</fullName>
    </submittedName>
</protein>
<keyword evidence="1" id="KW-1133">Transmembrane helix</keyword>